<reference evidence="1 2" key="1">
    <citation type="journal article" date="2015" name="Microbiome">
        <title>Genomic resolution of linkages in carbon, nitrogen, and sulfur cycling among widespread estuary sediment bacteria.</title>
        <authorList>
            <person name="Baker B.J."/>
            <person name="Lazar C.S."/>
            <person name="Teske A.P."/>
            <person name="Dick G.J."/>
        </authorList>
    </citation>
    <scope>NUCLEOTIDE SEQUENCE [LARGE SCALE GENOMIC DNA]</scope>
    <source>
        <strain evidence="1">DG_54_3</strain>
    </source>
</reference>
<comment type="caution">
    <text evidence="1">The sequence shown here is derived from an EMBL/GenBank/DDBJ whole genome shotgun (WGS) entry which is preliminary data.</text>
</comment>
<protein>
    <submittedName>
        <fullName evidence="1">Uncharacterized protein</fullName>
    </submittedName>
</protein>
<organism evidence="1 2">
    <name type="scientific">candidate division WOR-1 bacterium DG_54_3</name>
    <dbReference type="NCBI Taxonomy" id="1703775"/>
    <lineage>
        <taxon>Bacteria</taxon>
        <taxon>Bacillati</taxon>
        <taxon>Saganbacteria</taxon>
    </lineage>
</organism>
<sequence>MVLVVLLKVTVVVTLVDVVVVVVKWLEGLPQPVCHRAETINIMRKATKPFLFDMVHILEYYLRKVKIFLDFI</sequence>
<dbReference type="AlphaFoldDB" id="A0A0S7XVI3"/>
<dbReference type="EMBL" id="LIZX01000080">
    <property type="protein sequence ID" value="KPJ66469.1"/>
    <property type="molecule type" value="Genomic_DNA"/>
</dbReference>
<evidence type="ECO:0000313" key="1">
    <source>
        <dbReference type="EMBL" id="KPJ66469.1"/>
    </source>
</evidence>
<gene>
    <name evidence="1" type="ORF">AMJ44_08320</name>
</gene>
<dbReference type="Proteomes" id="UP000051861">
    <property type="component" value="Unassembled WGS sequence"/>
</dbReference>
<evidence type="ECO:0000313" key="2">
    <source>
        <dbReference type="Proteomes" id="UP000051861"/>
    </source>
</evidence>
<accession>A0A0S7XVI3</accession>
<name>A0A0S7XVI3_UNCSA</name>
<proteinExistence type="predicted"/>